<dbReference type="InterPro" id="IPR051604">
    <property type="entry name" value="Ergot_Alk_Oxidoreductase"/>
</dbReference>
<evidence type="ECO:0000313" key="5">
    <source>
        <dbReference type="Proteomes" id="UP000550260"/>
    </source>
</evidence>
<reference evidence="3 4" key="1">
    <citation type="submission" date="2017-12" db="EMBL/GenBank/DDBJ databases">
        <title>Sequencing the genomes of 1000 Actinobacteria strains.</title>
        <authorList>
            <person name="Klenk H.-P."/>
        </authorList>
    </citation>
    <scope>NUCLEOTIDE SEQUENCE [LARGE SCALE GENOMIC DNA]</scope>
    <source>
        <strain evidence="3 4">DSM 45165</strain>
    </source>
</reference>
<sequence length="282" mass="29780">MSATVLVLGATGRTGGRVVSLLAERGHAIRVPSRTPRCPEGPVTPVRFDWSDPATYPPALEGVDAVYQWLPTSSDPTTQVAALLDDAKAAGVRRVVHLSAATAHLCGEDFPLHRVERFLETGPVPATILRPNVFAENFSEHPAIVRGIRTGVVAVPAGDGRVAPISVEDIAAAAAVALTQDGHQHKTYSLTGPDSLSFSDMAAIVGDAAGKPVRYQAMDPDAFREAMLGGGTPGRVADFYATMYEGIRNDSAAAVTDDVQRITGRPPVSFADYARAAADLWR</sequence>
<protein>
    <submittedName>
        <fullName evidence="2">NmrA family NAD(P)-binding protein</fullName>
    </submittedName>
    <submittedName>
        <fullName evidence="3">Uncharacterized protein YbjT (DUF2867 family)</fullName>
    </submittedName>
</protein>
<dbReference type="PANTHER" id="PTHR43162:SF1">
    <property type="entry name" value="PRESTALK A DIFFERENTIATION PROTEIN A"/>
    <property type="match status" value="1"/>
</dbReference>
<reference evidence="2 5" key="2">
    <citation type="submission" date="2020-08" db="EMBL/GenBank/DDBJ databases">
        <title>Amycolatopsis echigonensis JCM 21831.</title>
        <authorList>
            <person name="Tedsree N."/>
            <person name="Kuncharoen N."/>
            <person name="Likhitwitayawuid K."/>
            <person name="Tanasupawat S."/>
        </authorList>
    </citation>
    <scope>NUCLEOTIDE SEQUENCE [LARGE SCALE GENOMIC DNA]</scope>
    <source>
        <strain evidence="2 5">JCM 21831</strain>
    </source>
</reference>
<organism evidence="3 4">
    <name type="scientific">Amycolatopsis echigonensis</name>
    <dbReference type="NCBI Taxonomy" id="2576905"/>
    <lineage>
        <taxon>Bacteria</taxon>
        <taxon>Bacillati</taxon>
        <taxon>Actinomycetota</taxon>
        <taxon>Actinomycetes</taxon>
        <taxon>Pseudonocardiales</taxon>
        <taxon>Pseudonocardiaceae</taxon>
        <taxon>Amycolatopsis</taxon>
    </lineage>
</organism>
<keyword evidence="4" id="KW-1185">Reference proteome</keyword>
<dbReference type="PANTHER" id="PTHR43162">
    <property type="match status" value="1"/>
</dbReference>
<name>A0A2N3X274_9PSEU</name>
<gene>
    <name evidence="3" type="ORF">ATK30_0305</name>
    <name evidence="2" type="ORF">H5411_15000</name>
</gene>
<dbReference type="EMBL" id="JACJHR010000018">
    <property type="protein sequence ID" value="MBB2500427.1"/>
    <property type="molecule type" value="Genomic_DNA"/>
</dbReference>
<dbReference type="Pfam" id="PF05368">
    <property type="entry name" value="NmrA"/>
    <property type="match status" value="1"/>
</dbReference>
<dbReference type="InterPro" id="IPR036291">
    <property type="entry name" value="NAD(P)-bd_dom_sf"/>
</dbReference>
<feature type="domain" description="NmrA-like" evidence="1">
    <location>
        <begin position="2"/>
        <end position="227"/>
    </location>
</feature>
<accession>A0A2N3X274</accession>
<dbReference type="RefSeq" id="WP_101433919.1">
    <property type="nucleotide sequence ID" value="NZ_JACJHR010000018.1"/>
</dbReference>
<evidence type="ECO:0000259" key="1">
    <source>
        <dbReference type="Pfam" id="PF05368"/>
    </source>
</evidence>
<comment type="caution">
    <text evidence="3">The sequence shown here is derived from an EMBL/GenBank/DDBJ whole genome shotgun (WGS) entry which is preliminary data.</text>
</comment>
<dbReference type="AlphaFoldDB" id="A0A2N3X274"/>
<dbReference type="OrthoDB" id="3250520at2"/>
<accession>A0A8E1VYC8</accession>
<evidence type="ECO:0000313" key="2">
    <source>
        <dbReference type="EMBL" id="MBB2500427.1"/>
    </source>
</evidence>
<proteinExistence type="predicted"/>
<dbReference type="Gene3D" id="3.40.50.720">
    <property type="entry name" value="NAD(P)-binding Rossmann-like Domain"/>
    <property type="match status" value="1"/>
</dbReference>
<dbReference type="EMBL" id="PJMY01000001">
    <property type="protein sequence ID" value="PKW00217.1"/>
    <property type="molecule type" value="Genomic_DNA"/>
</dbReference>
<evidence type="ECO:0000313" key="4">
    <source>
        <dbReference type="Proteomes" id="UP000233750"/>
    </source>
</evidence>
<dbReference type="InterPro" id="IPR008030">
    <property type="entry name" value="NmrA-like"/>
</dbReference>
<dbReference type="Proteomes" id="UP000550260">
    <property type="component" value="Unassembled WGS sequence"/>
</dbReference>
<dbReference type="Gene3D" id="3.90.25.10">
    <property type="entry name" value="UDP-galactose 4-epimerase, domain 1"/>
    <property type="match status" value="1"/>
</dbReference>
<evidence type="ECO:0000313" key="3">
    <source>
        <dbReference type="EMBL" id="PKW00217.1"/>
    </source>
</evidence>
<dbReference type="Proteomes" id="UP000233750">
    <property type="component" value="Unassembled WGS sequence"/>
</dbReference>
<dbReference type="SUPFAM" id="SSF51735">
    <property type="entry name" value="NAD(P)-binding Rossmann-fold domains"/>
    <property type="match status" value="1"/>
</dbReference>